<keyword evidence="2" id="KW-0472">Membrane</keyword>
<dbReference type="Proteomes" id="UP000094112">
    <property type="component" value="Unassembled WGS sequence"/>
</dbReference>
<dbReference type="AlphaFoldDB" id="A0A1E3P868"/>
<dbReference type="InterPro" id="IPR050904">
    <property type="entry name" value="Adhesion/Biosynth-related"/>
</dbReference>
<organism evidence="5 6">
    <name type="scientific">Wickerhamomyces anomalus (strain ATCC 58044 / CBS 1984 / NCYC 433 / NRRL Y-366-8)</name>
    <name type="common">Yeast</name>
    <name type="synonym">Hansenula anomala</name>
    <dbReference type="NCBI Taxonomy" id="683960"/>
    <lineage>
        <taxon>Eukaryota</taxon>
        <taxon>Fungi</taxon>
        <taxon>Dikarya</taxon>
        <taxon>Ascomycota</taxon>
        <taxon>Saccharomycotina</taxon>
        <taxon>Saccharomycetes</taxon>
        <taxon>Phaffomycetales</taxon>
        <taxon>Wickerhamomycetaceae</taxon>
        <taxon>Wickerhamomyces</taxon>
    </lineage>
</organism>
<dbReference type="GeneID" id="30201514"/>
<dbReference type="PROSITE" id="PS50213">
    <property type="entry name" value="FAS1"/>
    <property type="match status" value="2"/>
</dbReference>
<dbReference type="Gene3D" id="2.30.180.10">
    <property type="entry name" value="FAS1 domain"/>
    <property type="match status" value="2"/>
</dbReference>
<dbReference type="PANTHER" id="PTHR10900:SF125">
    <property type="entry name" value="FAS1 DOMAIN-CONTAINING PROTEIN YLR001C"/>
    <property type="match status" value="1"/>
</dbReference>
<keyword evidence="2" id="KW-0812">Transmembrane</keyword>
<evidence type="ECO:0000256" key="2">
    <source>
        <dbReference type="SAM" id="Phobius"/>
    </source>
</evidence>
<dbReference type="RefSeq" id="XP_019040813.1">
    <property type="nucleotide sequence ID" value="XM_019184268.1"/>
</dbReference>
<evidence type="ECO:0000259" key="4">
    <source>
        <dbReference type="PROSITE" id="PS50213"/>
    </source>
</evidence>
<evidence type="ECO:0000256" key="1">
    <source>
        <dbReference type="SAM" id="MobiDB-lite"/>
    </source>
</evidence>
<dbReference type="OrthoDB" id="286301at2759"/>
<feature type="signal peptide" evidence="3">
    <location>
        <begin position="1"/>
        <end position="22"/>
    </location>
</feature>
<name>A0A1E3P868_WICAA</name>
<reference evidence="5 6" key="1">
    <citation type="journal article" date="2016" name="Proc. Natl. Acad. Sci. U.S.A.">
        <title>Comparative genomics of biotechnologically important yeasts.</title>
        <authorList>
            <person name="Riley R."/>
            <person name="Haridas S."/>
            <person name="Wolfe K.H."/>
            <person name="Lopes M.R."/>
            <person name="Hittinger C.T."/>
            <person name="Goeker M."/>
            <person name="Salamov A.A."/>
            <person name="Wisecaver J.H."/>
            <person name="Long T.M."/>
            <person name="Calvey C.H."/>
            <person name="Aerts A.L."/>
            <person name="Barry K.W."/>
            <person name="Choi C."/>
            <person name="Clum A."/>
            <person name="Coughlan A.Y."/>
            <person name="Deshpande S."/>
            <person name="Douglass A.P."/>
            <person name="Hanson S.J."/>
            <person name="Klenk H.-P."/>
            <person name="LaButti K.M."/>
            <person name="Lapidus A."/>
            <person name="Lindquist E.A."/>
            <person name="Lipzen A.M."/>
            <person name="Meier-Kolthoff J.P."/>
            <person name="Ohm R.A."/>
            <person name="Otillar R.P."/>
            <person name="Pangilinan J.L."/>
            <person name="Peng Y."/>
            <person name="Rokas A."/>
            <person name="Rosa C.A."/>
            <person name="Scheuner C."/>
            <person name="Sibirny A.A."/>
            <person name="Slot J.C."/>
            <person name="Stielow J.B."/>
            <person name="Sun H."/>
            <person name="Kurtzman C.P."/>
            <person name="Blackwell M."/>
            <person name="Grigoriev I.V."/>
            <person name="Jeffries T.W."/>
        </authorList>
    </citation>
    <scope>NUCLEOTIDE SEQUENCE [LARGE SCALE GENOMIC DNA]</scope>
    <source>
        <strain evidence="6">ATCC 58044 / CBS 1984 / NCYC 433 / NRRL Y-366-8</strain>
    </source>
</reference>
<dbReference type="InterPro" id="IPR036378">
    <property type="entry name" value="FAS1_dom_sf"/>
</dbReference>
<feature type="region of interest" description="Disordered" evidence="1">
    <location>
        <begin position="769"/>
        <end position="806"/>
    </location>
</feature>
<dbReference type="EMBL" id="KV454208">
    <property type="protein sequence ID" value="ODQ61606.1"/>
    <property type="molecule type" value="Genomic_DNA"/>
</dbReference>
<dbReference type="InterPro" id="IPR000782">
    <property type="entry name" value="FAS1_domain"/>
</dbReference>
<feature type="chain" id="PRO_5009133733" description="FAS1 domain-containing protein" evidence="3">
    <location>
        <begin position="23"/>
        <end position="831"/>
    </location>
</feature>
<feature type="domain" description="FAS1" evidence="4">
    <location>
        <begin position="431"/>
        <end position="570"/>
    </location>
</feature>
<proteinExistence type="predicted"/>
<dbReference type="SUPFAM" id="SSF82153">
    <property type="entry name" value="FAS1 domain"/>
    <property type="match status" value="4"/>
</dbReference>
<gene>
    <name evidence="5" type="ORF">WICANDRAFT_75813</name>
</gene>
<accession>A0A1E3P868</accession>
<feature type="domain" description="FAS1" evidence="4">
    <location>
        <begin position="32"/>
        <end position="167"/>
    </location>
</feature>
<evidence type="ECO:0000313" key="6">
    <source>
        <dbReference type="Proteomes" id="UP000094112"/>
    </source>
</evidence>
<dbReference type="PANTHER" id="PTHR10900">
    <property type="entry name" value="PERIOSTIN-RELATED"/>
    <property type="match status" value="1"/>
</dbReference>
<keyword evidence="3" id="KW-0732">Signal</keyword>
<dbReference type="Pfam" id="PF02469">
    <property type="entry name" value="Fasciclin"/>
    <property type="match status" value="2"/>
</dbReference>
<dbReference type="STRING" id="683960.A0A1E3P868"/>
<keyword evidence="6" id="KW-1185">Reference proteome</keyword>
<sequence length="831" mass="93507">MLAFTKLIPFSLFFWIITSTNASKINNEEEVTTTVVDILSENVEFSSFLRLLQRNQLIPFLNEVDNITLVAPVNSAFVANCTTKDCKTVVKDFSLDDLKRYIIDVPLLADDFDGVRILKSFHKKGSPVLVDLDQKEHSFLINTLHVVEQDLIADSQDSVVQGIEKLFDAPKSTIETLERIPSVSILQKFLQNIYEIENQTLLVPRDHSFKLKDYELNYLYSDYGTTDALYIINSLILNGTYGGDINENIVDNNGFEMSITSKDKGAHISINDSIISDQSNILSESSIIHIFDDNSLIPKIEFNPLKVMIGLNSSQLVDELLLQKLSSLITNNSISQTIFIPTDPNQFAIASKNSNLYHFVDEKIKNLTSSKTLYNSKFCNSKKLGQQCQRIKVEENDKNQILLNDNIIVEKGPFKVGETLIYLTDEDLRTPNEISSSIRSVLHCSTSLKMMQKSGLLKLSNNGLGYTFFLPCYDAWDDFELTMNYFETNKTALDELMKNFVLNGLIYTDLKTEKTELSNMNGEKVLITNKNKNNDDEKLSLKYNNIDICLTKNDDILFNQGVVHPIETLFFPENADISLQKIISSSDSELFLKFASFFPEIESALNLKNYSILLPSQASLEKIGSFDSNTTLEKFLKLHIIHPSSLKSLYDCSSGSGIQTLAENINLTCSKISGHRDTFLQIDGGADNGVRILSRGCTDSESYNCVFAIDRPISLSWLDNHQHYHLNLPGVALAIGVMMGIVVMIFVFVCLMLFVARKKKSFMTGVEQGDANNNESTENDPLLADQNGVQYTSNDEERNGRTNFENQYSNTFVNPISVSSKRSNQNNVQIG</sequence>
<feature type="transmembrane region" description="Helical" evidence="2">
    <location>
        <begin position="731"/>
        <end position="755"/>
    </location>
</feature>
<protein>
    <recommendedName>
        <fullName evidence="4">FAS1 domain-containing protein</fullName>
    </recommendedName>
</protein>
<dbReference type="SMART" id="SM00554">
    <property type="entry name" value="FAS1"/>
    <property type="match status" value="2"/>
</dbReference>
<evidence type="ECO:0000313" key="5">
    <source>
        <dbReference type="EMBL" id="ODQ61606.1"/>
    </source>
</evidence>
<keyword evidence="2" id="KW-1133">Transmembrane helix</keyword>
<evidence type="ECO:0000256" key="3">
    <source>
        <dbReference type="SAM" id="SignalP"/>
    </source>
</evidence>